<dbReference type="InterPro" id="IPR012334">
    <property type="entry name" value="Pectin_lyas_fold"/>
</dbReference>
<dbReference type="SUPFAM" id="SSF51126">
    <property type="entry name" value="Pectin lyase-like"/>
    <property type="match status" value="1"/>
</dbReference>
<dbReference type="PANTHER" id="PTHR31375">
    <property type="match status" value="1"/>
</dbReference>
<evidence type="ECO:0000256" key="1">
    <source>
        <dbReference type="ARBA" id="ARBA00004191"/>
    </source>
</evidence>
<dbReference type="InterPro" id="IPR000743">
    <property type="entry name" value="Glyco_hydro_28"/>
</dbReference>
<dbReference type="Proteomes" id="UP001188597">
    <property type="component" value="Unassembled WGS sequence"/>
</dbReference>
<dbReference type="GO" id="GO:0071555">
    <property type="term" value="P:cell wall organization"/>
    <property type="evidence" value="ECO:0007669"/>
    <property type="project" value="UniProtKB-KW"/>
</dbReference>
<keyword evidence="4" id="KW-0964">Secreted</keyword>
<dbReference type="AlphaFoldDB" id="A0AA89BCE6"/>
<evidence type="ECO:0000313" key="10">
    <source>
        <dbReference type="Proteomes" id="UP001188597"/>
    </source>
</evidence>
<keyword evidence="5 8" id="KW-0378">Hydrolase</keyword>
<evidence type="ECO:0000313" key="9">
    <source>
        <dbReference type="EMBL" id="KAK3035413.1"/>
    </source>
</evidence>
<evidence type="ECO:0000256" key="7">
    <source>
        <dbReference type="ARBA" id="ARBA00023316"/>
    </source>
</evidence>
<dbReference type="GO" id="GO:0005975">
    <property type="term" value="P:carbohydrate metabolic process"/>
    <property type="evidence" value="ECO:0007669"/>
    <property type="project" value="InterPro"/>
</dbReference>
<evidence type="ECO:0000256" key="3">
    <source>
        <dbReference type="ARBA" id="ARBA00022512"/>
    </source>
</evidence>
<evidence type="ECO:0000256" key="5">
    <source>
        <dbReference type="ARBA" id="ARBA00022801"/>
    </source>
</evidence>
<dbReference type="Gene3D" id="2.160.20.10">
    <property type="entry name" value="Single-stranded right-handed beta-helix, Pectin lyase-like"/>
    <property type="match status" value="1"/>
</dbReference>
<comment type="similarity">
    <text evidence="2 8">Belongs to the glycosyl hydrolase 28 family.</text>
</comment>
<keyword evidence="10" id="KW-1185">Reference proteome</keyword>
<proteinExistence type="inferred from homology"/>
<accession>A0AA89BCE6</accession>
<evidence type="ECO:0000256" key="2">
    <source>
        <dbReference type="ARBA" id="ARBA00008834"/>
    </source>
</evidence>
<protein>
    <submittedName>
        <fullName evidence="9">Uncharacterized protein</fullName>
    </submittedName>
</protein>
<keyword evidence="3" id="KW-0134">Cell wall</keyword>
<dbReference type="InterPro" id="IPR011050">
    <property type="entry name" value="Pectin_lyase_fold/virulence"/>
</dbReference>
<evidence type="ECO:0000256" key="4">
    <source>
        <dbReference type="ARBA" id="ARBA00022525"/>
    </source>
</evidence>
<gene>
    <name evidence="9" type="ORF">RJ639_032941</name>
</gene>
<dbReference type="GO" id="GO:0004650">
    <property type="term" value="F:polygalacturonase activity"/>
    <property type="evidence" value="ECO:0007669"/>
    <property type="project" value="InterPro"/>
</dbReference>
<evidence type="ECO:0000256" key="6">
    <source>
        <dbReference type="ARBA" id="ARBA00023295"/>
    </source>
</evidence>
<comment type="caution">
    <text evidence="9">The sequence shown here is derived from an EMBL/GenBank/DDBJ whole genome shotgun (WGS) entry which is preliminary data.</text>
</comment>
<comment type="subcellular location">
    <subcellularLocation>
        <location evidence="1">Secreted</location>
        <location evidence="1">Cell wall</location>
    </subcellularLocation>
</comment>
<reference evidence="9" key="1">
    <citation type="submission" date="2022-12" db="EMBL/GenBank/DDBJ databases">
        <title>Draft genome assemblies for two species of Escallonia (Escalloniales).</title>
        <authorList>
            <person name="Chanderbali A."/>
            <person name="Dervinis C."/>
            <person name="Anghel I."/>
            <person name="Soltis D."/>
            <person name="Soltis P."/>
            <person name="Zapata F."/>
        </authorList>
    </citation>
    <scope>NUCLEOTIDE SEQUENCE</scope>
    <source>
        <strain evidence="9">UCBG64.0493</strain>
        <tissue evidence="9">Leaf</tissue>
    </source>
</reference>
<organism evidence="9 10">
    <name type="scientific">Escallonia herrerae</name>
    <dbReference type="NCBI Taxonomy" id="1293975"/>
    <lineage>
        <taxon>Eukaryota</taxon>
        <taxon>Viridiplantae</taxon>
        <taxon>Streptophyta</taxon>
        <taxon>Embryophyta</taxon>
        <taxon>Tracheophyta</taxon>
        <taxon>Spermatophyta</taxon>
        <taxon>Magnoliopsida</taxon>
        <taxon>eudicotyledons</taxon>
        <taxon>Gunneridae</taxon>
        <taxon>Pentapetalae</taxon>
        <taxon>asterids</taxon>
        <taxon>campanulids</taxon>
        <taxon>Escalloniales</taxon>
        <taxon>Escalloniaceae</taxon>
        <taxon>Escallonia</taxon>
    </lineage>
</organism>
<keyword evidence="6 8" id="KW-0326">Glycosidase</keyword>
<dbReference type="Pfam" id="PF00295">
    <property type="entry name" value="Glyco_hydro_28"/>
    <property type="match status" value="1"/>
</dbReference>
<name>A0AA89BCE6_9ASTE</name>
<keyword evidence="7" id="KW-0961">Cell wall biogenesis/degradation</keyword>
<evidence type="ECO:0000256" key="8">
    <source>
        <dbReference type="RuleBase" id="RU361169"/>
    </source>
</evidence>
<dbReference type="EMBL" id="JAVXUP010000175">
    <property type="protein sequence ID" value="KAK3035413.1"/>
    <property type="molecule type" value="Genomic_DNA"/>
</dbReference>
<sequence length="115" mass="12605">MGKSEQQLCHKYQFRNLIMRNVANPILIDQTYCPNNQCPHQSSGVKISQVTYKNIRGTSRTEAAMIFDCSSSNPRRGIRLQDIILSTAYRATTATCNNAGGYSSGIAIAGSCLGR</sequence>